<keyword evidence="1" id="KW-0805">Transcription regulation</keyword>
<dbReference type="Gene3D" id="1.10.10.10">
    <property type="entry name" value="Winged helix-like DNA-binding domain superfamily/Winged helix DNA-binding domain"/>
    <property type="match status" value="1"/>
</dbReference>
<keyword evidence="2" id="KW-0238">DNA-binding</keyword>
<evidence type="ECO:0000256" key="4">
    <source>
        <dbReference type="SAM" id="MobiDB-lite"/>
    </source>
</evidence>
<sequence>MIRYPRVESAITTSAGDIAKTPPGPPRVRRRRLPAFPCSREASGPRPGADRSQIRAPHRELLDQVLDKWSLQVLDSLCEQPSRFNELRRAIPVVTQKSLTATLRRLERNGMVERVVTSTRPLAVEYRITPLGTSLQELIDALLRWTTATMSDVERARARFDVEA</sequence>
<dbReference type="InterPro" id="IPR002577">
    <property type="entry name" value="HTH_HxlR"/>
</dbReference>
<comment type="caution">
    <text evidence="6">The sequence shown here is derived from an EMBL/GenBank/DDBJ whole genome shotgun (WGS) entry which is preliminary data.</text>
</comment>
<dbReference type="EMBL" id="BAABIK010000007">
    <property type="protein sequence ID" value="GAA4936903.1"/>
    <property type="molecule type" value="Genomic_DNA"/>
</dbReference>
<name>A0ABP9GKA3_9ACTN</name>
<evidence type="ECO:0000256" key="3">
    <source>
        <dbReference type="ARBA" id="ARBA00023163"/>
    </source>
</evidence>
<gene>
    <name evidence="6" type="ORF">GCM10023224_17310</name>
</gene>
<evidence type="ECO:0000313" key="6">
    <source>
        <dbReference type="EMBL" id="GAA4936903.1"/>
    </source>
</evidence>
<dbReference type="SUPFAM" id="SSF46785">
    <property type="entry name" value="Winged helix' DNA-binding domain"/>
    <property type="match status" value="1"/>
</dbReference>
<keyword evidence="7" id="KW-1185">Reference proteome</keyword>
<feature type="region of interest" description="Disordered" evidence="4">
    <location>
        <begin position="13"/>
        <end position="55"/>
    </location>
</feature>
<reference evidence="7" key="1">
    <citation type="journal article" date="2019" name="Int. J. Syst. Evol. Microbiol.">
        <title>The Global Catalogue of Microorganisms (GCM) 10K type strain sequencing project: providing services to taxonomists for standard genome sequencing and annotation.</title>
        <authorList>
            <consortium name="The Broad Institute Genomics Platform"/>
            <consortium name="The Broad Institute Genome Sequencing Center for Infectious Disease"/>
            <person name="Wu L."/>
            <person name="Ma J."/>
        </authorList>
    </citation>
    <scope>NUCLEOTIDE SEQUENCE [LARGE SCALE GENOMIC DNA]</scope>
    <source>
        <strain evidence="7">JCM 18123</strain>
    </source>
</reference>
<protein>
    <recommendedName>
        <fullName evidence="5">HTH hxlR-type domain-containing protein</fullName>
    </recommendedName>
</protein>
<evidence type="ECO:0000259" key="5">
    <source>
        <dbReference type="PROSITE" id="PS51118"/>
    </source>
</evidence>
<dbReference type="InterPro" id="IPR036390">
    <property type="entry name" value="WH_DNA-bd_sf"/>
</dbReference>
<accession>A0ABP9GKA3</accession>
<dbReference type="PANTHER" id="PTHR33204">
    <property type="entry name" value="TRANSCRIPTIONAL REGULATOR, MARR FAMILY"/>
    <property type="match status" value="1"/>
</dbReference>
<evidence type="ECO:0000256" key="1">
    <source>
        <dbReference type="ARBA" id="ARBA00023015"/>
    </source>
</evidence>
<evidence type="ECO:0000313" key="7">
    <source>
        <dbReference type="Proteomes" id="UP001499993"/>
    </source>
</evidence>
<dbReference type="PANTHER" id="PTHR33204:SF39">
    <property type="entry name" value="TRANSCRIPTIONAL REGULATORY PROTEIN"/>
    <property type="match status" value="1"/>
</dbReference>
<keyword evidence="3" id="KW-0804">Transcription</keyword>
<organism evidence="6 7">
    <name type="scientific">Streptomonospora halophila</name>
    <dbReference type="NCBI Taxonomy" id="427369"/>
    <lineage>
        <taxon>Bacteria</taxon>
        <taxon>Bacillati</taxon>
        <taxon>Actinomycetota</taxon>
        <taxon>Actinomycetes</taxon>
        <taxon>Streptosporangiales</taxon>
        <taxon>Nocardiopsidaceae</taxon>
        <taxon>Streptomonospora</taxon>
    </lineage>
</organism>
<dbReference type="Proteomes" id="UP001499993">
    <property type="component" value="Unassembled WGS sequence"/>
</dbReference>
<proteinExistence type="predicted"/>
<dbReference type="Pfam" id="PF01638">
    <property type="entry name" value="HxlR"/>
    <property type="match status" value="1"/>
</dbReference>
<feature type="domain" description="HTH hxlR-type" evidence="5">
    <location>
        <begin position="56"/>
        <end position="154"/>
    </location>
</feature>
<dbReference type="PROSITE" id="PS51118">
    <property type="entry name" value="HTH_HXLR"/>
    <property type="match status" value="1"/>
</dbReference>
<evidence type="ECO:0000256" key="2">
    <source>
        <dbReference type="ARBA" id="ARBA00023125"/>
    </source>
</evidence>
<dbReference type="InterPro" id="IPR036388">
    <property type="entry name" value="WH-like_DNA-bd_sf"/>
</dbReference>